<dbReference type="Proteomes" id="UP001519924">
    <property type="component" value="Unassembled WGS sequence"/>
</dbReference>
<name>A0ABS7F2Y7_9PROT</name>
<dbReference type="RefSeq" id="WP_220117719.1">
    <property type="nucleotide sequence ID" value="NZ_JAHZUY010000026.1"/>
</dbReference>
<keyword evidence="1" id="KW-0812">Transmembrane</keyword>
<evidence type="ECO:0000256" key="1">
    <source>
        <dbReference type="SAM" id="Phobius"/>
    </source>
</evidence>
<evidence type="ECO:0008006" key="4">
    <source>
        <dbReference type="Google" id="ProtNLM"/>
    </source>
</evidence>
<organism evidence="2 3">
    <name type="scientific">Caldovatus aquaticus</name>
    <dbReference type="NCBI Taxonomy" id="2865671"/>
    <lineage>
        <taxon>Bacteria</taxon>
        <taxon>Pseudomonadati</taxon>
        <taxon>Pseudomonadota</taxon>
        <taxon>Alphaproteobacteria</taxon>
        <taxon>Acetobacterales</taxon>
        <taxon>Roseomonadaceae</taxon>
        <taxon>Caldovatus</taxon>
    </lineage>
</organism>
<evidence type="ECO:0000313" key="2">
    <source>
        <dbReference type="EMBL" id="MBW8269967.1"/>
    </source>
</evidence>
<protein>
    <recommendedName>
        <fullName evidence="4">YqaE/Pmp3 family membrane protein</fullName>
    </recommendedName>
</protein>
<accession>A0ABS7F2Y7</accession>
<comment type="caution">
    <text evidence="2">The sequence shown here is derived from an EMBL/GenBank/DDBJ whole genome shotgun (WGS) entry which is preliminary data.</text>
</comment>
<reference evidence="2 3" key="1">
    <citation type="submission" date="2021-08" db="EMBL/GenBank/DDBJ databases">
        <title>Caldovatus sediminis gen. nov., sp. nov., a moderately thermophilic bacterium isolated from a hot spring.</title>
        <authorList>
            <person name="Hu C.-J."/>
            <person name="Li W.-J."/>
            <person name="Xian W.-D."/>
        </authorList>
    </citation>
    <scope>NUCLEOTIDE SEQUENCE [LARGE SCALE GENOMIC DNA]</scope>
    <source>
        <strain evidence="2 3">SYSU G05006</strain>
    </source>
</reference>
<sequence length="86" mass="9932">MMYLLAILVPPLAILFAGRPFQAVFNFLLWVLGLVLLVMPFVPGLLTWAIAVGWAVLVVRNRRMEERDRRLVEDAVVRQRMRRASL</sequence>
<feature type="transmembrane region" description="Helical" evidence="1">
    <location>
        <begin position="27"/>
        <end position="59"/>
    </location>
</feature>
<gene>
    <name evidence="2" type="ORF">K1J50_10740</name>
</gene>
<keyword evidence="3" id="KW-1185">Reference proteome</keyword>
<keyword evidence="1" id="KW-0472">Membrane</keyword>
<evidence type="ECO:0000313" key="3">
    <source>
        <dbReference type="Proteomes" id="UP001519924"/>
    </source>
</evidence>
<proteinExistence type="predicted"/>
<keyword evidence="1" id="KW-1133">Transmembrane helix</keyword>
<dbReference type="EMBL" id="JAHZUY010000026">
    <property type="protein sequence ID" value="MBW8269967.1"/>
    <property type="molecule type" value="Genomic_DNA"/>
</dbReference>